<dbReference type="AlphaFoldDB" id="A0AAW1X1I6"/>
<dbReference type="Proteomes" id="UP001457282">
    <property type="component" value="Unassembled WGS sequence"/>
</dbReference>
<dbReference type="EMBL" id="JBEDUW010000005">
    <property type="protein sequence ID" value="KAK9929846.1"/>
    <property type="molecule type" value="Genomic_DNA"/>
</dbReference>
<evidence type="ECO:0000313" key="1">
    <source>
        <dbReference type="EMBL" id="KAK9929846.1"/>
    </source>
</evidence>
<sequence length="141" mass="15678">MSSKRKPLSEAAKARLRRHLDFDQFVETDSTVDEVRNTMLNIICPLIFQPGVAQNLPILNGAATSSPRISINEPHTIIPSNTNVKSLEFTGKTQVFYDVPDTPDDVSRDNNFGEFRGIYRTPSAVVKPSKSKLPKPHVSTI</sequence>
<keyword evidence="2" id="KW-1185">Reference proteome</keyword>
<accession>A0AAW1X1I6</accession>
<evidence type="ECO:0000313" key="2">
    <source>
        <dbReference type="Proteomes" id="UP001457282"/>
    </source>
</evidence>
<protein>
    <submittedName>
        <fullName evidence="1">Uncharacterized protein</fullName>
    </submittedName>
</protein>
<organism evidence="1 2">
    <name type="scientific">Rubus argutus</name>
    <name type="common">Southern blackberry</name>
    <dbReference type="NCBI Taxonomy" id="59490"/>
    <lineage>
        <taxon>Eukaryota</taxon>
        <taxon>Viridiplantae</taxon>
        <taxon>Streptophyta</taxon>
        <taxon>Embryophyta</taxon>
        <taxon>Tracheophyta</taxon>
        <taxon>Spermatophyta</taxon>
        <taxon>Magnoliopsida</taxon>
        <taxon>eudicotyledons</taxon>
        <taxon>Gunneridae</taxon>
        <taxon>Pentapetalae</taxon>
        <taxon>rosids</taxon>
        <taxon>fabids</taxon>
        <taxon>Rosales</taxon>
        <taxon>Rosaceae</taxon>
        <taxon>Rosoideae</taxon>
        <taxon>Rosoideae incertae sedis</taxon>
        <taxon>Rubus</taxon>
    </lineage>
</organism>
<name>A0AAW1X1I6_RUBAR</name>
<proteinExistence type="predicted"/>
<comment type="caution">
    <text evidence="1">The sequence shown here is derived from an EMBL/GenBank/DDBJ whole genome shotgun (WGS) entry which is preliminary data.</text>
</comment>
<gene>
    <name evidence="1" type="ORF">M0R45_026922</name>
</gene>
<reference evidence="1 2" key="1">
    <citation type="journal article" date="2023" name="G3 (Bethesda)">
        <title>A chromosome-length genome assembly and annotation of blackberry (Rubus argutus, cv. 'Hillquist').</title>
        <authorList>
            <person name="Bruna T."/>
            <person name="Aryal R."/>
            <person name="Dudchenko O."/>
            <person name="Sargent D.J."/>
            <person name="Mead D."/>
            <person name="Buti M."/>
            <person name="Cavallini A."/>
            <person name="Hytonen T."/>
            <person name="Andres J."/>
            <person name="Pham M."/>
            <person name="Weisz D."/>
            <person name="Mascagni F."/>
            <person name="Usai G."/>
            <person name="Natali L."/>
            <person name="Bassil N."/>
            <person name="Fernandez G.E."/>
            <person name="Lomsadze A."/>
            <person name="Armour M."/>
            <person name="Olukolu B."/>
            <person name="Poorten T."/>
            <person name="Britton C."/>
            <person name="Davik J."/>
            <person name="Ashrafi H."/>
            <person name="Aiden E.L."/>
            <person name="Borodovsky M."/>
            <person name="Worthington M."/>
        </authorList>
    </citation>
    <scope>NUCLEOTIDE SEQUENCE [LARGE SCALE GENOMIC DNA]</scope>
    <source>
        <strain evidence="1">PI 553951</strain>
    </source>
</reference>